<dbReference type="EMBL" id="KJ569775">
    <property type="protein sequence ID" value="AIA61134.1"/>
    <property type="molecule type" value="Genomic_DNA"/>
</dbReference>
<dbReference type="Gene3D" id="3.10.129.10">
    <property type="entry name" value="Hotdog Thioesterase"/>
    <property type="match status" value="1"/>
</dbReference>
<evidence type="ECO:0000313" key="1">
    <source>
        <dbReference type="EMBL" id="AIA61271.1"/>
    </source>
</evidence>
<dbReference type="CDD" id="cd00586">
    <property type="entry name" value="4HBT"/>
    <property type="match status" value="1"/>
</dbReference>
<organism evidence="1">
    <name type="scientific">Cyanidiaceae sp. MX-AZ01</name>
    <dbReference type="NCBI Taxonomy" id="1503164"/>
    <lineage>
        <taxon>Eukaryota</taxon>
        <taxon>Rhodophyta</taxon>
        <taxon>Bangiophyceae</taxon>
        <taxon>Cyanidiales</taxon>
        <taxon>Cyanidiaceae</taxon>
    </lineage>
</organism>
<sequence length="111" mass="13111">MKLLHTIQEIVYLEHTDAAGIIYFASLQSFAHRAFEHFVSSKGFKFHRFIQRFAFPIVHVQAEYYLPCFVGDVLTISLYLQSRSLHSLRFHYRILKHHHLVASISMKHVLK</sequence>
<dbReference type="SUPFAM" id="SSF54637">
    <property type="entry name" value="Thioesterase/thiol ester dehydrase-isomerase"/>
    <property type="match status" value="1"/>
</dbReference>
<reference evidence="1" key="1">
    <citation type="submission" date="2014-03" db="EMBL/GenBank/DDBJ databases">
        <title>Metagenomic reconstruction of the complete chloroplast and mitochondrial genomes of a novel unicellular red alga from the Cyanidiaceae family.</title>
        <authorList>
            <person name="Servin-Garciduenas L.E."/>
            <person name="Martinez-Romero E."/>
        </authorList>
    </citation>
    <scope>NUCLEOTIDE SEQUENCE</scope>
    <source>
        <strain evidence="1">MX-AZ01</strain>
    </source>
</reference>
<dbReference type="AlphaFoldDB" id="A0A060AEB1"/>
<name>A0A060AEB1_9RHOD</name>
<keyword evidence="1" id="KW-0934">Plastid</keyword>
<proteinExistence type="predicted"/>
<accession>A0A060AEB1</accession>
<dbReference type="Pfam" id="PF13279">
    <property type="entry name" value="4HBT_2"/>
    <property type="match status" value="1"/>
</dbReference>
<gene>
    <name evidence="1" type="primary">ycf83</name>
</gene>
<dbReference type="EMBL" id="KJ569775">
    <property type="protein sequence ID" value="AIA61271.1"/>
    <property type="molecule type" value="Genomic_DNA"/>
</dbReference>
<protein>
    <submittedName>
        <fullName evidence="1">Uncharacterized protein</fullName>
    </submittedName>
</protein>
<geneLocation type="chloroplast" evidence="1"/>
<dbReference type="InterPro" id="IPR029069">
    <property type="entry name" value="HotDog_dom_sf"/>
</dbReference>
<keyword evidence="1" id="KW-0150">Chloroplast</keyword>